<gene>
    <name evidence="1" type="ORF">FEZ63_10365</name>
</gene>
<proteinExistence type="predicted"/>
<keyword evidence="2" id="KW-1185">Reference proteome</keyword>
<name>A0A5N3PD93_9HYPH</name>
<evidence type="ECO:0000313" key="1">
    <source>
        <dbReference type="EMBL" id="KAB0267674.1"/>
    </source>
</evidence>
<reference evidence="1 2" key="1">
    <citation type="journal article" date="2019" name="Microorganisms">
        <title>Genome Insights into the Novel Species Microvirga brassicacearum, a Rapeseed Endophyte with Biotechnological Potential.</title>
        <authorList>
            <person name="Jimenez-Gomez A."/>
            <person name="Saati-Santamaria Z."/>
            <person name="Igual J.M."/>
            <person name="Rivas R."/>
            <person name="Mateos P.F."/>
            <person name="Garcia-Fraile P."/>
        </authorList>
    </citation>
    <scope>NUCLEOTIDE SEQUENCE [LARGE SCALE GENOMIC DNA]</scope>
    <source>
        <strain evidence="1 2">CDVBN77</strain>
    </source>
</reference>
<comment type="caution">
    <text evidence="1">The sequence shown here is derived from an EMBL/GenBank/DDBJ whole genome shotgun (WGS) entry which is preliminary data.</text>
</comment>
<accession>A0A5N3PD93</accession>
<protein>
    <submittedName>
        <fullName evidence="1">Uncharacterized protein</fullName>
    </submittedName>
</protein>
<evidence type="ECO:0000313" key="2">
    <source>
        <dbReference type="Proteomes" id="UP000325684"/>
    </source>
</evidence>
<dbReference type="RefSeq" id="WP_150943963.1">
    <property type="nucleotide sequence ID" value="NZ_VCMV01000013.1"/>
</dbReference>
<dbReference type="EMBL" id="VCMV01000013">
    <property type="protein sequence ID" value="KAB0267674.1"/>
    <property type="molecule type" value="Genomic_DNA"/>
</dbReference>
<dbReference type="AlphaFoldDB" id="A0A5N3PD93"/>
<sequence length="77" mass="8267">MIDMLGPPIASFTTAKLVAIRLFASIQRIRIVVSSLIHRGRVRRLSTGKPLGFVAVPADALRAGMAKAELPENVVNS</sequence>
<dbReference type="OrthoDB" id="9798669at2"/>
<dbReference type="Proteomes" id="UP000325684">
    <property type="component" value="Unassembled WGS sequence"/>
</dbReference>
<organism evidence="1 2">
    <name type="scientific">Microvirga brassicacearum</name>
    <dbReference type="NCBI Taxonomy" id="2580413"/>
    <lineage>
        <taxon>Bacteria</taxon>
        <taxon>Pseudomonadati</taxon>
        <taxon>Pseudomonadota</taxon>
        <taxon>Alphaproteobacteria</taxon>
        <taxon>Hyphomicrobiales</taxon>
        <taxon>Methylobacteriaceae</taxon>
        <taxon>Microvirga</taxon>
    </lineage>
</organism>